<keyword evidence="1" id="KW-0378">Hydrolase</keyword>
<gene>
    <name evidence="2" type="ORF">J0B03_04740</name>
</gene>
<organism evidence="2 3">
    <name type="scientific">Alkalibacter rhizosphaerae</name>
    <dbReference type="NCBI Taxonomy" id="2815577"/>
    <lineage>
        <taxon>Bacteria</taxon>
        <taxon>Bacillati</taxon>
        <taxon>Bacillota</taxon>
        <taxon>Clostridia</taxon>
        <taxon>Eubacteriales</taxon>
        <taxon>Eubacteriaceae</taxon>
        <taxon>Alkalibacter</taxon>
    </lineage>
</organism>
<dbReference type="GO" id="GO:0047632">
    <property type="term" value="F:agmatine deiminase activity"/>
    <property type="evidence" value="ECO:0007669"/>
    <property type="project" value="TreeGrafter"/>
</dbReference>
<accession>A0A974XGE3</accession>
<name>A0A974XGE3_9FIRM</name>
<reference evidence="2" key="1">
    <citation type="submission" date="2021-03" db="EMBL/GenBank/DDBJ databases">
        <title>Alkalibacter marinus sp. nov., isolated from tidal flat sediment.</title>
        <authorList>
            <person name="Namirimu T."/>
            <person name="Yang J.-A."/>
            <person name="Yang S.-H."/>
            <person name="Kim Y.-J."/>
            <person name="Kwon K.K."/>
        </authorList>
    </citation>
    <scope>NUCLEOTIDE SEQUENCE</scope>
    <source>
        <strain evidence="2">ES005</strain>
    </source>
</reference>
<sequence>MFERRMPAEWETHEKTILQWPVADSLVHPDNYTEVCDGYEETIRAIQAFEPVGLIVDPEEMGALRKRLGEDIDLYPIPHNDAWARDSVPTIIVDKDGSRLGVDWKFNAWGEKYQPYDLDDALGEKILAMTDIARERPDLVLEGGSIHSDGEGTILTTKECLLNPNRNPGMSMEAIEEALKDHLGAKKVIWLEEGLDGDETDGHIDNIACFAAPGKVLLQVCRDPKDPNYAITRRCLEVLDREVDARGRRLEVVEIEQPPYATYRGKRATLSYLNFYFVNDGLILPVFGGDAAQTDQKAMEVLKDAFPQRGIATVNGWSLVKEGGNVHCITQQIPKAAKEERA</sequence>
<dbReference type="PANTHER" id="PTHR31377:SF0">
    <property type="entry name" value="AGMATINE DEIMINASE-RELATED"/>
    <property type="match status" value="1"/>
</dbReference>
<dbReference type="GO" id="GO:0004668">
    <property type="term" value="F:protein-arginine deiminase activity"/>
    <property type="evidence" value="ECO:0007669"/>
    <property type="project" value="InterPro"/>
</dbReference>
<dbReference type="Gene3D" id="3.75.10.10">
    <property type="entry name" value="L-arginine/glycine Amidinotransferase, Chain A"/>
    <property type="match status" value="1"/>
</dbReference>
<dbReference type="RefSeq" id="WP_207300712.1">
    <property type="nucleotide sequence ID" value="NZ_CP071444.1"/>
</dbReference>
<dbReference type="PANTHER" id="PTHR31377">
    <property type="entry name" value="AGMATINE DEIMINASE-RELATED"/>
    <property type="match status" value="1"/>
</dbReference>
<proteinExistence type="predicted"/>
<evidence type="ECO:0000256" key="1">
    <source>
        <dbReference type="ARBA" id="ARBA00022801"/>
    </source>
</evidence>
<dbReference type="Pfam" id="PF04371">
    <property type="entry name" value="PAD_porph"/>
    <property type="match status" value="1"/>
</dbReference>
<dbReference type="EMBL" id="CP071444">
    <property type="protein sequence ID" value="QSX09377.1"/>
    <property type="molecule type" value="Genomic_DNA"/>
</dbReference>
<dbReference type="SUPFAM" id="SSF55909">
    <property type="entry name" value="Pentein"/>
    <property type="match status" value="1"/>
</dbReference>
<dbReference type="AlphaFoldDB" id="A0A974XGE3"/>
<protein>
    <submittedName>
        <fullName evidence="2">Agmatine deiminase family protein</fullName>
    </submittedName>
</protein>
<keyword evidence="3" id="KW-1185">Reference proteome</keyword>
<dbReference type="KEGG" id="alka:J0B03_04740"/>
<dbReference type="GO" id="GO:0009446">
    <property type="term" value="P:putrescine biosynthetic process"/>
    <property type="evidence" value="ECO:0007669"/>
    <property type="project" value="InterPro"/>
</dbReference>
<evidence type="ECO:0000313" key="3">
    <source>
        <dbReference type="Proteomes" id="UP000663499"/>
    </source>
</evidence>
<dbReference type="Proteomes" id="UP000663499">
    <property type="component" value="Chromosome"/>
</dbReference>
<evidence type="ECO:0000313" key="2">
    <source>
        <dbReference type="EMBL" id="QSX09377.1"/>
    </source>
</evidence>
<dbReference type="InterPro" id="IPR007466">
    <property type="entry name" value="Peptidyl-Arg-deiminase_porph"/>
</dbReference>